<dbReference type="EMBL" id="JAAXOM010000001">
    <property type="protein sequence ID" value="NKX86238.1"/>
    <property type="molecule type" value="Genomic_DNA"/>
</dbReference>
<dbReference type="PROSITE" id="PS50937">
    <property type="entry name" value="HTH_MERR_2"/>
    <property type="match status" value="1"/>
</dbReference>
<dbReference type="SMART" id="SM00422">
    <property type="entry name" value="HTH_MERR"/>
    <property type="match status" value="1"/>
</dbReference>
<dbReference type="PANTHER" id="PTHR30204">
    <property type="entry name" value="REDOX-CYCLING DRUG-SENSING TRANSCRIPTIONAL ACTIVATOR SOXR"/>
    <property type="match status" value="1"/>
</dbReference>
<evidence type="ECO:0000256" key="1">
    <source>
        <dbReference type="ARBA" id="ARBA00023125"/>
    </source>
</evidence>
<feature type="domain" description="HTH merR-type" evidence="2">
    <location>
        <begin position="43"/>
        <end position="112"/>
    </location>
</feature>
<reference evidence="3 4" key="1">
    <citation type="submission" date="2020-04" db="EMBL/GenBank/DDBJ databases">
        <title>MicrobeNet Type strains.</title>
        <authorList>
            <person name="Nicholson A.C."/>
        </authorList>
    </citation>
    <scope>NUCLEOTIDE SEQUENCE [LARGE SCALE GENOMIC DNA]</scope>
    <source>
        <strain evidence="3 4">DSM 44960</strain>
    </source>
</reference>
<evidence type="ECO:0000259" key="2">
    <source>
        <dbReference type="PROSITE" id="PS50937"/>
    </source>
</evidence>
<dbReference type="Proteomes" id="UP000572007">
    <property type="component" value="Unassembled WGS sequence"/>
</dbReference>
<dbReference type="GO" id="GO:0003677">
    <property type="term" value="F:DNA binding"/>
    <property type="evidence" value="ECO:0007669"/>
    <property type="project" value="UniProtKB-KW"/>
</dbReference>
<dbReference type="SUPFAM" id="SSF46955">
    <property type="entry name" value="Putative DNA-binding domain"/>
    <property type="match status" value="1"/>
</dbReference>
<protein>
    <submittedName>
        <fullName evidence="3">MerR family transcriptional regulator</fullName>
    </submittedName>
</protein>
<proteinExistence type="predicted"/>
<sequence>MISCCVVATNCPSFEVITYVQYRKSSTGVEVQLVVTDDTQATLVSIGELARSTGLAVRTIRFYCDEGILDARRSVGGHRLFDAEPAVERVLLIKRLRALGLGLGSITEVLRGERSIAEVTAAESARLDVEIRTLAWRRACLRAVEDASPACRAERLALLAAAQDGGVAHDCLVRFWLRALAPIPAGDVDGWIYWNVPEPPGDPSVEEVVAYAELVAMVSDPELNRVVRRQYWRGPADRIREPRSLYGQIGDVMADVVPLVTDGVRPRGGDELDRFVDAHAGARGERDTRRFRAQLLNDATDSDHRIHRYWTLTEQLLGARITVGRAHNWVYRALVDSVEH</sequence>
<comment type="caution">
    <text evidence="3">The sequence shown here is derived from an EMBL/GenBank/DDBJ whole genome shotgun (WGS) entry which is preliminary data.</text>
</comment>
<dbReference type="InterPro" id="IPR009061">
    <property type="entry name" value="DNA-bd_dom_put_sf"/>
</dbReference>
<gene>
    <name evidence="3" type="ORF">HGA10_02780</name>
</gene>
<dbReference type="InterPro" id="IPR047057">
    <property type="entry name" value="MerR_fam"/>
</dbReference>
<dbReference type="PRINTS" id="PR00040">
    <property type="entry name" value="HTHMERR"/>
</dbReference>
<dbReference type="InterPro" id="IPR000551">
    <property type="entry name" value="MerR-type_HTH_dom"/>
</dbReference>
<evidence type="ECO:0000313" key="3">
    <source>
        <dbReference type="EMBL" id="NKX86238.1"/>
    </source>
</evidence>
<dbReference type="AlphaFoldDB" id="A0A846W0M1"/>
<evidence type="ECO:0000313" key="4">
    <source>
        <dbReference type="Proteomes" id="UP000572007"/>
    </source>
</evidence>
<dbReference type="GO" id="GO:0003700">
    <property type="term" value="F:DNA-binding transcription factor activity"/>
    <property type="evidence" value="ECO:0007669"/>
    <property type="project" value="InterPro"/>
</dbReference>
<dbReference type="PANTHER" id="PTHR30204:SF93">
    <property type="entry name" value="HTH MERR-TYPE DOMAIN-CONTAINING PROTEIN"/>
    <property type="match status" value="1"/>
</dbReference>
<name>A0A846W0M1_9NOCA</name>
<keyword evidence="4" id="KW-1185">Reference proteome</keyword>
<dbReference type="Gene3D" id="1.10.1660.10">
    <property type="match status" value="1"/>
</dbReference>
<dbReference type="CDD" id="cd00592">
    <property type="entry name" value="HTH_MerR-like"/>
    <property type="match status" value="1"/>
</dbReference>
<dbReference type="Pfam" id="PF13411">
    <property type="entry name" value="MerR_1"/>
    <property type="match status" value="1"/>
</dbReference>
<keyword evidence="1" id="KW-0238">DNA-binding</keyword>
<organism evidence="3 4">
    <name type="scientific">Nocardia coubleae</name>
    <dbReference type="NCBI Taxonomy" id="356147"/>
    <lineage>
        <taxon>Bacteria</taxon>
        <taxon>Bacillati</taxon>
        <taxon>Actinomycetota</taxon>
        <taxon>Actinomycetes</taxon>
        <taxon>Mycobacteriales</taxon>
        <taxon>Nocardiaceae</taxon>
        <taxon>Nocardia</taxon>
    </lineage>
</organism>
<accession>A0A846W0M1</accession>